<comment type="pathway">
    <text evidence="4">Cofactor biosynthesis; NAD(+) biosynthesis; deamido-NAD(+) from nicotinate D-ribonucleotide: step 1/1.</text>
</comment>
<dbReference type="InterPro" id="IPR004821">
    <property type="entry name" value="Cyt_trans-like"/>
</dbReference>
<evidence type="ECO:0000256" key="10">
    <source>
        <dbReference type="ARBA" id="ARBA00022741"/>
    </source>
</evidence>
<dbReference type="STRING" id="86259.A0A4Z1PLJ1"/>
<dbReference type="CDD" id="cd09286">
    <property type="entry name" value="NMNAT_Eukarya"/>
    <property type="match status" value="1"/>
</dbReference>
<evidence type="ECO:0000256" key="7">
    <source>
        <dbReference type="ARBA" id="ARBA00022642"/>
    </source>
</evidence>
<dbReference type="EMBL" id="SNSC02000002">
    <property type="protein sequence ID" value="TID26751.1"/>
    <property type="molecule type" value="Genomic_DNA"/>
</dbReference>
<evidence type="ECO:0000256" key="8">
    <source>
        <dbReference type="ARBA" id="ARBA00022679"/>
    </source>
</evidence>
<evidence type="ECO:0000313" key="20">
    <source>
        <dbReference type="Proteomes" id="UP000298493"/>
    </source>
</evidence>
<dbReference type="EC" id="2.7.7.18" evidence="17"/>
<keyword evidence="19" id="KW-0378">Hydrolase</keyword>
<comment type="caution">
    <text evidence="19">The sequence shown here is derived from an EMBL/GenBank/DDBJ whole genome shotgun (WGS) entry which is preliminary data.</text>
</comment>
<dbReference type="Proteomes" id="UP000298493">
    <property type="component" value="Unassembled WGS sequence"/>
</dbReference>
<keyword evidence="12 17" id="KW-0520">NAD</keyword>
<evidence type="ECO:0000256" key="12">
    <source>
        <dbReference type="ARBA" id="ARBA00023027"/>
    </source>
</evidence>
<name>A0A4Z1PLJ1_9PEZI</name>
<sequence>METAGAPPTENGTQPVNPKLNRISTQELARYELPTSTLTKTLKGKDVGRVPLVLCACGSFSPITYLHLRMFEMARDWARLNTEYTVVGGYLSPVGDAYKKKGLAPAADRVQMCELAVTAASHYEKENAFIMVDTWEALQTEYQPTAQVLDHFHHEINEVLGGIDDGTGKKVPAKIALLGGADLVETFVQPGVWSPVDLHHILVDFGAFIIERMGTDLDDVLSQLEQTDPKWRANIYVIHQQIRNDVSSTKIRTFLREYKSIRYLVPEAVIHYIEENNLYTNGEGTETLPAA</sequence>
<evidence type="ECO:0000256" key="2">
    <source>
        <dbReference type="ARBA" id="ARBA00004173"/>
    </source>
</evidence>
<keyword evidence="20" id="KW-1185">Reference proteome</keyword>
<evidence type="ECO:0000256" key="11">
    <source>
        <dbReference type="ARBA" id="ARBA00022840"/>
    </source>
</evidence>
<keyword evidence="10 17" id="KW-0547">Nucleotide-binding</keyword>
<comment type="subcellular location">
    <subcellularLocation>
        <location evidence="2">Mitochondrion</location>
    </subcellularLocation>
</comment>
<keyword evidence="11 17" id="KW-0067">ATP-binding</keyword>
<dbReference type="FunFam" id="3.40.50.620:FF:000221">
    <property type="entry name" value="Nicotinamide/nicotinic acid mononucleotide adenylyltransferase 3"/>
    <property type="match status" value="1"/>
</dbReference>
<dbReference type="PANTHER" id="PTHR12039">
    <property type="entry name" value="NICOTINAMIDE MONONUCLEOTIDE ADENYLYLTRANSFERASE"/>
    <property type="match status" value="1"/>
</dbReference>
<accession>A0A4Z1PLJ1</accession>
<evidence type="ECO:0000256" key="15">
    <source>
        <dbReference type="ARBA" id="ARBA00049001"/>
    </source>
</evidence>
<proteinExistence type="inferred from homology"/>
<dbReference type="PANTHER" id="PTHR12039:SF0">
    <property type="entry name" value="NICOTINAMIDE-NUCLEOTIDE ADENYLYLTRANSFERASE"/>
    <property type="match status" value="1"/>
</dbReference>
<evidence type="ECO:0000256" key="5">
    <source>
        <dbReference type="ARBA" id="ARBA00007064"/>
    </source>
</evidence>
<comment type="catalytic activity">
    <reaction evidence="15 17">
        <text>beta-nicotinamide D-ribonucleotide + ATP + H(+) = diphosphate + NAD(+)</text>
        <dbReference type="Rhea" id="RHEA:21360"/>
        <dbReference type="ChEBI" id="CHEBI:14649"/>
        <dbReference type="ChEBI" id="CHEBI:15378"/>
        <dbReference type="ChEBI" id="CHEBI:30616"/>
        <dbReference type="ChEBI" id="CHEBI:33019"/>
        <dbReference type="ChEBI" id="CHEBI:57540"/>
        <dbReference type="EC" id="2.7.7.1"/>
    </reaction>
</comment>
<dbReference type="InterPro" id="IPR014729">
    <property type="entry name" value="Rossmann-like_a/b/a_fold"/>
</dbReference>
<dbReference type="OrthoDB" id="422187at2759"/>
<dbReference type="GO" id="GO:0004386">
    <property type="term" value="F:helicase activity"/>
    <property type="evidence" value="ECO:0007669"/>
    <property type="project" value="UniProtKB-KW"/>
</dbReference>
<evidence type="ECO:0000256" key="13">
    <source>
        <dbReference type="ARBA" id="ARBA00023128"/>
    </source>
</evidence>
<evidence type="ECO:0000256" key="6">
    <source>
        <dbReference type="ARBA" id="ARBA00011881"/>
    </source>
</evidence>
<dbReference type="Gene3D" id="3.40.50.620">
    <property type="entry name" value="HUPs"/>
    <property type="match status" value="1"/>
</dbReference>
<evidence type="ECO:0000256" key="3">
    <source>
        <dbReference type="ARBA" id="ARBA00004658"/>
    </source>
</evidence>
<keyword evidence="19" id="KW-0347">Helicase</keyword>
<dbReference type="GO" id="GO:0005759">
    <property type="term" value="C:mitochondrial matrix"/>
    <property type="evidence" value="ECO:0007669"/>
    <property type="project" value="UniProtKB-ARBA"/>
</dbReference>
<dbReference type="UniPathway" id="UPA00253">
    <property type="reaction ID" value="UER00332"/>
</dbReference>
<dbReference type="GO" id="GO:0000309">
    <property type="term" value="F:nicotinamide-nucleotide adenylyltransferase activity"/>
    <property type="evidence" value="ECO:0007669"/>
    <property type="project" value="UniProtKB-EC"/>
</dbReference>
<reference evidence="19 20" key="1">
    <citation type="submission" date="2019-04" db="EMBL/GenBank/DDBJ databases">
        <title>High contiguity whole genome sequence and gene annotation resource for two Venturia nashicola isolates.</title>
        <authorList>
            <person name="Prokchorchik M."/>
            <person name="Won K."/>
            <person name="Lee Y."/>
            <person name="Choi E.D."/>
            <person name="Segonzac C."/>
            <person name="Sohn K.H."/>
        </authorList>
    </citation>
    <scope>NUCLEOTIDE SEQUENCE [LARGE SCALE GENOMIC DNA]</scope>
    <source>
        <strain evidence="19 20">PRI2</strain>
    </source>
</reference>
<dbReference type="AlphaFoldDB" id="A0A4Z1PLJ1"/>
<dbReference type="SUPFAM" id="SSF52374">
    <property type="entry name" value="Nucleotidylyl transferase"/>
    <property type="match status" value="1"/>
</dbReference>
<dbReference type="GO" id="GO:0004515">
    <property type="term" value="F:nicotinate-nucleotide adenylyltransferase activity"/>
    <property type="evidence" value="ECO:0007669"/>
    <property type="project" value="UniProtKB-EC"/>
</dbReference>
<gene>
    <name evidence="19" type="ORF">E6O75_ATG01244</name>
</gene>
<dbReference type="Pfam" id="PF01467">
    <property type="entry name" value="CTP_transf_like"/>
    <property type="match status" value="1"/>
</dbReference>
<dbReference type="InterPro" id="IPR045094">
    <property type="entry name" value="NMNAT_euk"/>
</dbReference>
<dbReference type="EC" id="2.7.7.1" evidence="17"/>
<comment type="pathway">
    <text evidence="3 17">Cofactor biosynthesis; NAD(+) biosynthesis; NAD(+) from nicotinamide D-ribonucleotide: step 1/1.</text>
</comment>
<evidence type="ECO:0000256" key="14">
    <source>
        <dbReference type="ARBA" id="ARBA00048721"/>
    </source>
</evidence>
<feature type="domain" description="Cytidyltransferase-like" evidence="18">
    <location>
        <begin position="56"/>
        <end position="253"/>
    </location>
</feature>
<protein>
    <recommendedName>
        <fullName evidence="17">Nicotinamide-nucleotide adenylyltransferase</fullName>
        <ecNumber evidence="17">2.7.7.1</ecNumber>
        <ecNumber evidence="17">2.7.7.18</ecNumber>
    </recommendedName>
</protein>
<keyword evidence="9 17" id="KW-0548">Nucleotidyltransferase</keyword>
<evidence type="ECO:0000313" key="19">
    <source>
        <dbReference type="EMBL" id="TID26751.1"/>
    </source>
</evidence>
<evidence type="ECO:0000259" key="18">
    <source>
        <dbReference type="Pfam" id="PF01467"/>
    </source>
</evidence>
<evidence type="ECO:0000256" key="16">
    <source>
        <dbReference type="ARBA" id="ARBA00093425"/>
    </source>
</evidence>
<dbReference type="GO" id="GO:0009435">
    <property type="term" value="P:NAD+ biosynthetic process"/>
    <property type="evidence" value="ECO:0007669"/>
    <property type="project" value="UniProtKB-UniPathway"/>
</dbReference>
<comment type="cofactor">
    <cofactor evidence="1">
        <name>Mg(2+)</name>
        <dbReference type="ChEBI" id="CHEBI:18420"/>
    </cofactor>
</comment>
<evidence type="ECO:0000256" key="4">
    <source>
        <dbReference type="ARBA" id="ARBA00005019"/>
    </source>
</evidence>
<dbReference type="InterPro" id="IPR051182">
    <property type="entry name" value="Euk_NMN_adenylyltrnsfrase"/>
</dbReference>
<comment type="function">
    <text evidence="16">Catalyzes the formation of NAD(+) from nicotinamide mononucleotide (NMN) and ATP. Can also use the deamidated form; nicotinic acid mononucleotide (NaMN) as substrate with the same efficiency. Can use triazofurin monophosphate (TrMP) as substrate. Can also use GTP and ITP as nucleotide donors. Also catalyzes the reverse reaction, i.e. the pyrophosphorolytic cleavage of NAD(+). For the pyrophosphorolytic activity, can use NAD(+), NADH, NaAD, nicotinic acid adenine dinucleotide phosphate (NHD), nicotinamide guanine dinucleotide (NGD) as substrates. Fails to cleave phosphorylated dinucleotides NADP(+), NADPH and NaADP(+). Protects against axonal degeneration following injury. May be involved in the maintenance of axonal integrity. Also functions as a stress-response chaperone protein that prevents toxic aggregation of proteins; this function may be independent of its NAD(+) synthesis activity.</text>
</comment>
<dbReference type="GO" id="GO:0005524">
    <property type="term" value="F:ATP binding"/>
    <property type="evidence" value="ECO:0007669"/>
    <property type="project" value="UniProtKB-KW"/>
</dbReference>
<dbReference type="NCBIfam" id="TIGR00482">
    <property type="entry name" value="nicotinate (nicotinamide) nucleotide adenylyltransferase"/>
    <property type="match status" value="1"/>
</dbReference>
<organism evidence="19 20">
    <name type="scientific">Venturia nashicola</name>
    <dbReference type="NCBI Taxonomy" id="86259"/>
    <lineage>
        <taxon>Eukaryota</taxon>
        <taxon>Fungi</taxon>
        <taxon>Dikarya</taxon>
        <taxon>Ascomycota</taxon>
        <taxon>Pezizomycotina</taxon>
        <taxon>Dothideomycetes</taxon>
        <taxon>Pleosporomycetidae</taxon>
        <taxon>Venturiales</taxon>
        <taxon>Venturiaceae</taxon>
        <taxon>Venturia</taxon>
    </lineage>
</organism>
<comment type="subunit">
    <text evidence="6">Homotetramer.</text>
</comment>
<comment type="catalytic activity">
    <reaction evidence="14 17">
        <text>nicotinate beta-D-ribonucleotide + ATP + H(+) = deamido-NAD(+) + diphosphate</text>
        <dbReference type="Rhea" id="RHEA:22860"/>
        <dbReference type="ChEBI" id="CHEBI:15378"/>
        <dbReference type="ChEBI" id="CHEBI:30616"/>
        <dbReference type="ChEBI" id="CHEBI:33019"/>
        <dbReference type="ChEBI" id="CHEBI:57502"/>
        <dbReference type="ChEBI" id="CHEBI:58437"/>
        <dbReference type="EC" id="2.7.7.18"/>
    </reaction>
</comment>
<evidence type="ECO:0000256" key="9">
    <source>
        <dbReference type="ARBA" id="ARBA00022695"/>
    </source>
</evidence>
<comment type="similarity">
    <text evidence="5 17">Belongs to the eukaryotic NMN adenylyltransferase family.</text>
</comment>
<dbReference type="InterPro" id="IPR005248">
    <property type="entry name" value="NadD/NMNAT"/>
</dbReference>
<evidence type="ECO:0000256" key="1">
    <source>
        <dbReference type="ARBA" id="ARBA00001946"/>
    </source>
</evidence>
<keyword evidence="7 17" id="KW-0662">Pyridine nucleotide biosynthesis</keyword>
<keyword evidence="13" id="KW-0496">Mitochondrion</keyword>
<keyword evidence="8 17" id="KW-0808">Transferase</keyword>
<evidence type="ECO:0000256" key="17">
    <source>
        <dbReference type="RuleBase" id="RU362021"/>
    </source>
</evidence>